<evidence type="ECO:0000313" key="2">
    <source>
        <dbReference type="EMBL" id="MEF3833913.1"/>
    </source>
</evidence>
<keyword evidence="3" id="KW-1185">Reference proteome</keyword>
<organism evidence="2 3">
    <name type="scientific">Flavivirga spongiicola</name>
    <dbReference type="NCBI Taxonomy" id="421621"/>
    <lineage>
        <taxon>Bacteria</taxon>
        <taxon>Pseudomonadati</taxon>
        <taxon>Bacteroidota</taxon>
        <taxon>Flavobacteriia</taxon>
        <taxon>Flavobacteriales</taxon>
        <taxon>Flavobacteriaceae</taxon>
        <taxon>Flavivirga</taxon>
    </lineage>
</organism>
<keyword evidence="1" id="KW-0812">Transmembrane</keyword>
<reference evidence="2 3" key="1">
    <citation type="submission" date="2022-09" db="EMBL/GenBank/DDBJ databases">
        <title>Genome sequencing of Flavivirga sp. MEBiC05379.</title>
        <authorList>
            <person name="Oh H.-M."/>
            <person name="Kwon K.K."/>
            <person name="Park M.J."/>
            <person name="Yang S.-H."/>
        </authorList>
    </citation>
    <scope>NUCLEOTIDE SEQUENCE [LARGE SCALE GENOMIC DNA]</scope>
    <source>
        <strain evidence="2 3">MEBiC05379</strain>
    </source>
</reference>
<gene>
    <name evidence="2" type="ORF">N1F79_12285</name>
</gene>
<comment type="caution">
    <text evidence="2">The sequence shown here is derived from an EMBL/GenBank/DDBJ whole genome shotgun (WGS) entry which is preliminary data.</text>
</comment>
<evidence type="ECO:0000313" key="3">
    <source>
        <dbReference type="Proteomes" id="UP001337305"/>
    </source>
</evidence>
<sequence>MIHQELENSDYRIRKLIGTLGLCLPFILLIVKGELLASISHYYYCTLSSLFFIIILSAFALFLISYKGYKKDVTTELISDDIITNIGGFAALILVFIPTRCIDSTSATIDLICEHGNYPLFGHDNPYKNAIHLISAAIFILSMGWMSKYKFTRNKDDVNNKLYRICGNIVFISVGFIVLMIILEKLGVGKDLWFFKHYVFIFETTAVIPFGISWLIKGRVIDDMRRFKNTIFQ</sequence>
<proteinExistence type="predicted"/>
<name>A0ABU7XT71_9FLAO</name>
<accession>A0ABU7XT71</accession>
<evidence type="ECO:0000256" key="1">
    <source>
        <dbReference type="SAM" id="Phobius"/>
    </source>
</evidence>
<feature type="transmembrane region" description="Helical" evidence="1">
    <location>
        <begin position="41"/>
        <end position="65"/>
    </location>
</feature>
<feature type="transmembrane region" description="Helical" evidence="1">
    <location>
        <begin position="77"/>
        <end position="97"/>
    </location>
</feature>
<evidence type="ECO:0008006" key="4">
    <source>
        <dbReference type="Google" id="ProtNLM"/>
    </source>
</evidence>
<dbReference type="RefSeq" id="WP_303306252.1">
    <property type="nucleotide sequence ID" value="NZ_JAODOP010000004.1"/>
</dbReference>
<keyword evidence="1" id="KW-1133">Transmembrane helix</keyword>
<feature type="transmembrane region" description="Helical" evidence="1">
    <location>
        <begin position="161"/>
        <end position="183"/>
    </location>
</feature>
<dbReference type="Proteomes" id="UP001337305">
    <property type="component" value="Unassembled WGS sequence"/>
</dbReference>
<feature type="transmembrane region" description="Helical" evidence="1">
    <location>
        <begin position="130"/>
        <end position="149"/>
    </location>
</feature>
<dbReference type="EMBL" id="JAODOP010000004">
    <property type="protein sequence ID" value="MEF3833913.1"/>
    <property type="molecule type" value="Genomic_DNA"/>
</dbReference>
<feature type="transmembrane region" description="Helical" evidence="1">
    <location>
        <begin position="16"/>
        <end position="35"/>
    </location>
</feature>
<protein>
    <recommendedName>
        <fullName evidence="4">DUF998 domain-containing protein</fullName>
    </recommendedName>
</protein>
<keyword evidence="1" id="KW-0472">Membrane</keyword>
<feature type="transmembrane region" description="Helical" evidence="1">
    <location>
        <begin position="195"/>
        <end position="216"/>
    </location>
</feature>